<feature type="domain" description="ABM" evidence="1">
    <location>
        <begin position="23"/>
        <end position="95"/>
    </location>
</feature>
<dbReference type="InterPro" id="IPR007138">
    <property type="entry name" value="ABM_dom"/>
</dbReference>
<dbReference type="Gene3D" id="3.30.70.100">
    <property type="match status" value="1"/>
</dbReference>
<dbReference type="SUPFAM" id="SSF54909">
    <property type="entry name" value="Dimeric alpha+beta barrel"/>
    <property type="match status" value="1"/>
</dbReference>
<dbReference type="RefSeq" id="WP_245888114.1">
    <property type="nucleotide sequence ID" value="NZ_PVTG01000018.1"/>
</dbReference>
<dbReference type="InterPro" id="IPR011008">
    <property type="entry name" value="Dimeric_a/b-barrel"/>
</dbReference>
<accession>A0A2T0T8U4</accession>
<evidence type="ECO:0000259" key="1">
    <source>
        <dbReference type="Pfam" id="PF03992"/>
    </source>
</evidence>
<protein>
    <recommendedName>
        <fullName evidence="1">ABM domain-containing protein</fullName>
    </recommendedName>
</protein>
<organism evidence="2 3">
    <name type="scientific">Geodermatophilus tzadiensis</name>
    <dbReference type="NCBI Taxonomy" id="1137988"/>
    <lineage>
        <taxon>Bacteria</taxon>
        <taxon>Bacillati</taxon>
        <taxon>Actinomycetota</taxon>
        <taxon>Actinomycetes</taxon>
        <taxon>Geodermatophilales</taxon>
        <taxon>Geodermatophilaceae</taxon>
        <taxon>Geodermatophilus</taxon>
    </lineage>
</organism>
<name>A0A2T0T8U4_9ACTN</name>
<gene>
    <name evidence="2" type="ORF">LY71_11825</name>
</gene>
<reference evidence="2 3" key="1">
    <citation type="submission" date="2018-03" db="EMBL/GenBank/DDBJ databases">
        <title>Genomic Encyclopedia of Archaeal and Bacterial Type Strains, Phase II (KMG-II): from individual species to whole genera.</title>
        <authorList>
            <person name="Goeker M."/>
        </authorList>
    </citation>
    <scope>NUCLEOTIDE SEQUENCE [LARGE SCALE GENOMIC DNA]</scope>
    <source>
        <strain evidence="2 3">DSM 45416</strain>
    </source>
</reference>
<dbReference type="EMBL" id="PVTG01000018">
    <property type="protein sequence ID" value="PRY42077.1"/>
    <property type="molecule type" value="Genomic_DNA"/>
</dbReference>
<dbReference type="Pfam" id="PF03992">
    <property type="entry name" value="ABM"/>
    <property type="match status" value="1"/>
</dbReference>
<proteinExistence type="predicted"/>
<sequence length="123" mass="12594">MERTVTAPAVGAVGVRALRHDGPVFAVTRLRVSQASAAGLPADLDRLLAALAARPGFLGGESGRCADDPGLWALVTRWDGVGSYRRALSAAEVKVAGAPVWLHAVDEPGAFLPLRDSPGDGGA</sequence>
<evidence type="ECO:0000313" key="3">
    <source>
        <dbReference type="Proteomes" id="UP000239210"/>
    </source>
</evidence>
<comment type="caution">
    <text evidence="2">The sequence shown here is derived from an EMBL/GenBank/DDBJ whole genome shotgun (WGS) entry which is preliminary data.</text>
</comment>
<keyword evidence="3" id="KW-1185">Reference proteome</keyword>
<evidence type="ECO:0000313" key="2">
    <source>
        <dbReference type="EMBL" id="PRY42077.1"/>
    </source>
</evidence>
<dbReference type="AlphaFoldDB" id="A0A2T0T8U4"/>
<dbReference type="Proteomes" id="UP000239210">
    <property type="component" value="Unassembled WGS sequence"/>
</dbReference>